<feature type="region of interest" description="Disordered" evidence="1">
    <location>
        <begin position="29"/>
        <end position="58"/>
    </location>
</feature>
<evidence type="ECO:0000256" key="1">
    <source>
        <dbReference type="SAM" id="MobiDB-lite"/>
    </source>
</evidence>
<gene>
    <name evidence="2" type="ORF">PoMZ_12179</name>
</gene>
<accession>A0A4P7NMM2</accession>
<dbReference type="EMBL" id="CP034208">
    <property type="protein sequence ID" value="QBZ63282.1"/>
    <property type="molecule type" value="Genomic_DNA"/>
</dbReference>
<proteinExistence type="predicted"/>
<evidence type="ECO:0000313" key="3">
    <source>
        <dbReference type="Proteomes" id="UP000294847"/>
    </source>
</evidence>
<reference evidence="2 3" key="1">
    <citation type="journal article" date="2019" name="Mol. Biol. Evol.">
        <title>Blast fungal genomes show frequent chromosomal changes, gene gains and losses, and effector gene turnover.</title>
        <authorList>
            <person name="Gomez Luciano L.B."/>
            <person name="Jason Tsai I."/>
            <person name="Chuma I."/>
            <person name="Tosa Y."/>
            <person name="Chen Y.H."/>
            <person name="Li J.Y."/>
            <person name="Li M.Y."/>
            <person name="Jade Lu M.Y."/>
            <person name="Nakayashiki H."/>
            <person name="Li W.H."/>
        </authorList>
    </citation>
    <scope>NUCLEOTIDE SEQUENCE [LARGE SCALE GENOMIC DNA]</scope>
    <source>
        <strain evidence="2">MZ5-1-6</strain>
    </source>
</reference>
<evidence type="ECO:0000313" key="2">
    <source>
        <dbReference type="EMBL" id="QBZ63282.1"/>
    </source>
</evidence>
<protein>
    <submittedName>
        <fullName evidence="2">Uncharacterized protein</fullName>
    </submittedName>
</protein>
<dbReference type="Proteomes" id="UP000294847">
    <property type="component" value="Chromosome 5"/>
</dbReference>
<name>A0A4P7NMM2_PYROR</name>
<organism evidence="2 3">
    <name type="scientific">Pyricularia oryzae</name>
    <name type="common">Rice blast fungus</name>
    <name type="synonym">Magnaporthe oryzae</name>
    <dbReference type="NCBI Taxonomy" id="318829"/>
    <lineage>
        <taxon>Eukaryota</taxon>
        <taxon>Fungi</taxon>
        <taxon>Dikarya</taxon>
        <taxon>Ascomycota</taxon>
        <taxon>Pezizomycotina</taxon>
        <taxon>Sordariomycetes</taxon>
        <taxon>Sordariomycetidae</taxon>
        <taxon>Magnaporthales</taxon>
        <taxon>Pyriculariaceae</taxon>
        <taxon>Pyricularia</taxon>
    </lineage>
</organism>
<sequence>MRRHLQIFLSGRLPCNTPRKNLNWIRSIGQDGPGRAPSNDVMRSNVVPGPTRRKPGLVGEPAHLARQLAPVLRSRTSGTLSTFDRRGITAAAASQYGPCKVLDSTVPNSNCSEP</sequence>
<dbReference type="AlphaFoldDB" id="A0A4P7NMM2"/>